<proteinExistence type="predicted"/>
<protein>
    <submittedName>
        <fullName evidence="2">Uncharacterized protein</fullName>
    </submittedName>
</protein>
<accession>A0A915KW95</accession>
<dbReference type="WBParaSite" id="nRc.2.0.1.t42748-RA">
    <property type="protein sequence ID" value="nRc.2.0.1.t42748-RA"/>
    <property type="gene ID" value="nRc.2.0.1.g42748"/>
</dbReference>
<name>A0A915KW95_ROMCU</name>
<evidence type="ECO:0000313" key="1">
    <source>
        <dbReference type="Proteomes" id="UP000887565"/>
    </source>
</evidence>
<evidence type="ECO:0000313" key="2">
    <source>
        <dbReference type="WBParaSite" id="nRc.2.0.1.t42748-RA"/>
    </source>
</evidence>
<reference evidence="2" key="1">
    <citation type="submission" date="2022-11" db="UniProtKB">
        <authorList>
            <consortium name="WormBaseParasite"/>
        </authorList>
    </citation>
    <scope>IDENTIFICATION</scope>
</reference>
<dbReference type="AlphaFoldDB" id="A0A915KW95"/>
<dbReference type="Proteomes" id="UP000887565">
    <property type="component" value="Unplaced"/>
</dbReference>
<keyword evidence="1" id="KW-1185">Reference proteome</keyword>
<sequence length="160" mass="17567">MRPLEIEAKIVHEDIGAVFDFRNRTLTIANIQITFNIQCPESPLLALMLPPPPVLWTISSQTPSTAFINETTLAHPVISMKNVLIQPYTDHIILGTIWSCKKLETPSPCIVSSNDVSLTISIKPAIINPLVEQFPMQHLLFKCRGCPGCMCSASGVSAQV</sequence>
<organism evidence="1 2">
    <name type="scientific">Romanomermis culicivorax</name>
    <name type="common">Nematode worm</name>
    <dbReference type="NCBI Taxonomy" id="13658"/>
    <lineage>
        <taxon>Eukaryota</taxon>
        <taxon>Metazoa</taxon>
        <taxon>Ecdysozoa</taxon>
        <taxon>Nematoda</taxon>
        <taxon>Enoplea</taxon>
        <taxon>Dorylaimia</taxon>
        <taxon>Mermithida</taxon>
        <taxon>Mermithoidea</taxon>
        <taxon>Mermithidae</taxon>
        <taxon>Romanomermis</taxon>
    </lineage>
</organism>